<keyword evidence="5" id="KW-1185">Reference proteome</keyword>
<evidence type="ECO:0000313" key="6">
    <source>
        <dbReference type="Proteomes" id="UP000054826"/>
    </source>
</evidence>
<dbReference type="EMBL" id="JYDV01000281">
    <property type="protein sequence ID" value="KRZ22986.1"/>
    <property type="molecule type" value="Genomic_DNA"/>
</dbReference>
<reference evidence="5 6" key="1">
    <citation type="submission" date="2015-01" db="EMBL/GenBank/DDBJ databases">
        <title>Evolution of Trichinella species and genotypes.</title>
        <authorList>
            <person name="Korhonen P.K."/>
            <person name="Edoardo P."/>
            <person name="Giuseppe L.R."/>
            <person name="Gasser R.B."/>
        </authorList>
    </citation>
    <scope>NUCLEOTIDE SEQUENCE [LARGE SCALE GENOMIC DNA]</scope>
    <source>
        <strain evidence="3">ISS176</strain>
        <strain evidence="1">ISS588</strain>
    </source>
</reference>
<evidence type="ECO:0000313" key="4">
    <source>
        <dbReference type="EMBL" id="KRZ22987.1"/>
    </source>
</evidence>
<evidence type="ECO:0000313" key="2">
    <source>
        <dbReference type="EMBL" id="KRZ22676.1"/>
    </source>
</evidence>
<evidence type="ECO:0000313" key="5">
    <source>
        <dbReference type="Proteomes" id="UP000054805"/>
    </source>
</evidence>
<dbReference type="EMBL" id="JYDV01000280">
    <property type="protein sequence ID" value="KRZ22987.1"/>
    <property type="molecule type" value="Genomic_DNA"/>
</dbReference>
<dbReference type="EMBL" id="JYDS01000737">
    <property type="protein sequence ID" value="KRZ00846.1"/>
    <property type="molecule type" value="Genomic_DNA"/>
</dbReference>
<dbReference type="Proteomes" id="UP000054805">
    <property type="component" value="Unassembled WGS sequence"/>
</dbReference>
<name>A0A0V1IJH6_TRIPS</name>
<protein>
    <submittedName>
        <fullName evidence="3">Uncharacterized protein</fullName>
    </submittedName>
</protein>
<organism evidence="3 6">
    <name type="scientific">Trichinella pseudospiralis</name>
    <name type="common">Parasitic roundworm</name>
    <dbReference type="NCBI Taxonomy" id="6337"/>
    <lineage>
        <taxon>Eukaryota</taxon>
        <taxon>Metazoa</taxon>
        <taxon>Ecdysozoa</taxon>
        <taxon>Nematoda</taxon>
        <taxon>Enoplea</taxon>
        <taxon>Dorylaimia</taxon>
        <taxon>Trichinellida</taxon>
        <taxon>Trichinellidae</taxon>
        <taxon>Trichinella</taxon>
    </lineage>
</organism>
<sequence>MGSVTAEHCDETVQYQIISDPLNRRRASNTSGEQNLRKQSEKHVCVCVVVHVASSAFCQKRVPLKRMKYLNWEERFTSTENTKKRLFKHRRASEWITDFMCAYPPSVAMAASPDLVTSFLESDIQT</sequence>
<accession>A0A0V1IJH6</accession>
<dbReference type="Proteomes" id="UP000054826">
    <property type="component" value="Unassembled WGS sequence"/>
</dbReference>
<dbReference type="AlphaFoldDB" id="A0A0V1IJH6"/>
<dbReference type="EMBL" id="JYDV01000295">
    <property type="protein sequence ID" value="KRZ22676.1"/>
    <property type="molecule type" value="Genomic_DNA"/>
</dbReference>
<gene>
    <name evidence="1" type="ORF">T4B_13449</name>
    <name evidence="4" type="ORF">T4C_3572</name>
    <name evidence="2" type="ORF">T4C_8064</name>
    <name evidence="3" type="ORF">T4C_9154</name>
</gene>
<evidence type="ECO:0000313" key="1">
    <source>
        <dbReference type="EMBL" id="KRZ00846.1"/>
    </source>
</evidence>
<comment type="caution">
    <text evidence="3">The sequence shown here is derived from an EMBL/GenBank/DDBJ whole genome shotgun (WGS) entry which is preliminary data.</text>
</comment>
<proteinExistence type="predicted"/>
<evidence type="ECO:0000313" key="3">
    <source>
        <dbReference type="EMBL" id="KRZ22986.1"/>
    </source>
</evidence>